<evidence type="ECO:0000256" key="2">
    <source>
        <dbReference type="ARBA" id="ARBA00001946"/>
    </source>
</evidence>
<accession>A0A2D6M001</accession>
<feature type="transmembrane region" description="Helical" evidence="17">
    <location>
        <begin position="417"/>
        <end position="434"/>
    </location>
</feature>
<comment type="catalytic activity">
    <reaction evidence="16">
        <text>an archaeal dolichyl phosphooligosaccharide + [protein]-L-asparagine = an archaeal dolichyl phosphate + a glycoprotein with the oligosaccharide chain attached by N-beta-D-glycosyl linkage to a protein L-asparagine.</text>
        <dbReference type="EC" id="2.4.99.21"/>
    </reaction>
</comment>
<organism evidence="20 21">
    <name type="scientific">Candidatus Iainarchaeum sp</name>
    <dbReference type="NCBI Taxonomy" id="3101447"/>
    <lineage>
        <taxon>Archaea</taxon>
        <taxon>Candidatus Iainarchaeota</taxon>
        <taxon>Candidatus Iainarchaeia</taxon>
        <taxon>Candidatus Iainarchaeales</taxon>
        <taxon>Candidatus Iainarchaeaceae</taxon>
        <taxon>Candidatus Iainarchaeum</taxon>
    </lineage>
</organism>
<feature type="transmembrane region" description="Helical" evidence="17">
    <location>
        <begin position="440"/>
        <end position="459"/>
    </location>
</feature>
<dbReference type="EC" id="2.4.99.21" evidence="6"/>
<feature type="transmembrane region" description="Helical" evidence="17">
    <location>
        <begin position="340"/>
        <end position="361"/>
    </location>
</feature>
<comment type="pathway">
    <text evidence="4">Protein modification; protein glycosylation.</text>
</comment>
<dbReference type="EMBL" id="NZBU01000002">
    <property type="protein sequence ID" value="MAG21752.1"/>
    <property type="molecule type" value="Genomic_DNA"/>
</dbReference>
<dbReference type="Pfam" id="PF02516">
    <property type="entry name" value="STT3"/>
    <property type="match status" value="1"/>
</dbReference>
<feature type="transmembrane region" description="Helical" evidence="17">
    <location>
        <begin position="133"/>
        <end position="151"/>
    </location>
</feature>
<keyword evidence="12 17" id="KW-1133">Transmembrane helix</keyword>
<comment type="similarity">
    <text evidence="5">Belongs to the STT3 family.</text>
</comment>
<name>A0A2D6M001_9ARCH</name>
<comment type="subcellular location">
    <subcellularLocation>
        <location evidence="3">Endomembrane system</location>
        <topology evidence="3">Multi-pass membrane protein</topology>
    </subcellularLocation>
</comment>
<dbReference type="Pfam" id="PF22627">
    <property type="entry name" value="AglB_core-like"/>
    <property type="match status" value="1"/>
</dbReference>
<evidence type="ECO:0000256" key="9">
    <source>
        <dbReference type="ARBA" id="ARBA00022692"/>
    </source>
</evidence>
<evidence type="ECO:0000256" key="4">
    <source>
        <dbReference type="ARBA" id="ARBA00004922"/>
    </source>
</evidence>
<dbReference type="InterPro" id="IPR054479">
    <property type="entry name" value="AglB-like_core"/>
</dbReference>
<sequence>MFCTVLKIYCNDNLWYWRRILLDLVSRVKSIDKTQVFLLIVLFLFAFGLRAHLTRYDLLFGFDSYYHARINAEVIETGIAPVVDTMSWYGSPLGGAPLPGTGAFLWGFNAIMYKILTLGAPYDKDTWINVVKILPPLYGALISIAMFFFAKEIFGKKAGYAAGYATAFFSAVVPAFVYRTMAGFLEDDALGFLWMILGLIFFMKAVKNAEFTKKKIAYAAASGIFFGIMAFTWAMFVLVPLVLAGYMVFSIINIYAEKGIKKVIPQIGLFVISMATFAPMTLLVDDGRWIEQAWQYIYNSIPESMSLLVFGGAIVFLLVIAYLIFLGNKSKTEDKSTNKTIKLVAMLLLFATIILLATVFLTSPNLWETSGVIGKSVGEENPGRNYFGEKYNALIILPVLALILIPLRVYRNKNDHLSIIIFFWIFITFFMAWYKLKFTYTFGLPIAAAAGVIIAELLYFLKQRSGLEKKAILLALGFMFLVGIAAGTLFVEDKVPSIEMGSPDWKQALEWLRTETPEDAKMFNWWDYGHWISFVGERAVLTDNRNLYLEPLQDVAKFIITPDLGEALDIVQSYDSDYVILSYDSLQKEVSYAFYAYNTLNSNDVRIKPYWAGPNVIFVCNKALENGEIKLVCGGNVLGAQQTAQLQQGWNTEPNQLYDNRVPLFVYVDEDGYAMYALNPAVNSSMIAKLWFNNPDAMNFFEEVYGEKGIKIFRVKKDAIAARE</sequence>
<comment type="cofactor">
    <cofactor evidence="2">
        <name>Mg(2+)</name>
        <dbReference type="ChEBI" id="CHEBI:18420"/>
    </cofactor>
</comment>
<feature type="transmembrane region" description="Helical" evidence="17">
    <location>
        <begin position="471"/>
        <end position="491"/>
    </location>
</feature>
<dbReference type="PANTHER" id="PTHR13872:SF1">
    <property type="entry name" value="DOLICHYL-DIPHOSPHOOLIGOSACCHARIDE--PROTEIN GLYCOSYLTRANSFERASE SUBUNIT STT3B"/>
    <property type="match status" value="1"/>
</dbReference>
<evidence type="ECO:0000256" key="14">
    <source>
        <dbReference type="ARBA" id="ARBA00023211"/>
    </source>
</evidence>
<feature type="transmembrane region" description="Helical" evidence="17">
    <location>
        <begin position="304"/>
        <end position="328"/>
    </location>
</feature>
<keyword evidence="13 17" id="KW-0472">Membrane</keyword>
<keyword evidence="8" id="KW-0808">Transferase</keyword>
<evidence type="ECO:0000313" key="20">
    <source>
        <dbReference type="EMBL" id="MAG21752.1"/>
    </source>
</evidence>
<evidence type="ECO:0000256" key="12">
    <source>
        <dbReference type="ARBA" id="ARBA00022989"/>
    </source>
</evidence>
<keyword evidence="7" id="KW-0328">Glycosyltransferase</keyword>
<feature type="transmembrane region" description="Helical" evidence="17">
    <location>
        <begin position="215"/>
        <end position="231"/>
    </location>
</feature>
<evidence type="ECO:0000313" key="21">
    <source>
        <dbReference type="Proteomes" id="UP000226592"/>
    </source>
</evidence>
<feature type="domain" description="AglB-like core" evidence="19">
    <location>
        <begin position="517"/>
        <end position="582"/>
    </location>
</feature>
<evidence type="ECO:0000256" key="7">
    <source>
        <dbReference type="ARBA" id="ARBA00022676"/>
    </source>
</evidence>
<evidence type="ECO:0000256" key="6">
    <source>
        <dbReference type="ARBA" id="ARBA00012602"/>
    </source>
</evidence>
<dbReference type="InterPro" id="IPR003674">
    <property type="entry name" value="Oligo_trans_STT3"/>
</dbReference>
<reference evidence="21" key="1">
    <citation type="submission" date="2017-09" db="EMBL/GenBank/DDBJ databases">
        <title>The Reconstruction of 2,631 Draft Metagenome-Assembled Genomes from the Global Oceans.</title>
        <authorList>
            <person name="Tully B.J."/>
            <person name="Graham E.D."/>
            <person name="Heidelberg J.F."/>
        </authorList>
    </citation>
    <scope>NUCLEOTIDE SEQUENCE [LARGE SCALE GENOMIC DNA]</scope>
</reference>
<evidence type="ECO:0000256" key="8">
    <source>
        <dbReference type="ARBA" id="ARBA00022679"/>
    </source>
</evidence>
<dbReference type="GO" id="GO:0016020">
    <property type="term" value="C:membrane"/>
    <property type="evidence" value="ECO:0007669"/>
    <property type="project" value="InterPro"/>
</dbReference>
<feature type="transmembrane region" description="Helical" evidence="17">
    <location>
        <begin position="189"/>
        <end position="206"/>
    </location>
</feature>
<keyword evidence="14" id="KW-0464">Manganese</keyword>
<evidence type="ECO:0000256" key="10">
    <source>
        <dbReference type="ARBA" id="ARBA00022723"/>
    </source>
</evidence>
<keyword evidence="11" id="KW-0460">Magnesium</keyword>
<dbReference type="PANTHER" id="PTHR13872">
    <property type="entry name" value="DOLICHYL-DIPHOSPHOOLIGOSACCHARIDE--PROTEIN GLYCOSYLTRANSFERASE SUBUNIT"/>
    <property type="match status" value="1"/>
</dbReference>
<evidence type="ECO:0000256" key="16">
    <source>
        <dbReference type="ARBA" id="ARBA00034066"/>
    </source>
</evidence>
<feature type="transmembrane region" description="Helical" evidence="17">
    <location>
        <begin position="36"/>
        <end position="53"/>
    </location>
</feature>
<comment type="caution">
    <text evidence="20">The sequence shown here is derived from an EMBL/GenBank/DDBJ whole genome shotgun (WGS) entry which is preliminary data.</text>
</comment>
<proteinExistence type="inferred from homology"/>
<dbReference type="Proteomes" id="UP000226592">
    <property type="component" value="Unassembled WGS sequence"/>
</dbReference>
<evidence type="ECO:0000259" key="19">
    <source>
        <dbReference type="Pfam" id="PF22627"/>
    </source>
</evidence>
<evidence type="ECO:0000256" key="5">
    <source>
        <dbReference type="ARBA" id="ARBA00010810"/>
    </source>
</evidence>
<protein>
    <recommendedName>
        <fullName evidence="6">dolichyl-phosphooligosaccharide-protein glycotransferase</fullName>
        <ecNumber evidence="6">2.4.99.21</ecNumber>
    </recommendedName>
    <alternativeName>
        <fullName evidence="15">Oligosaccharyl transferase</fullName>
    </alternativeName>
</protein>
<feature type="transmembrane region" description="Helical" evidence="17">
    <location>
        <begin position="391"/>
        <end position="410"/>
    </location>
</feature>
<gene>
    <name evidence="20" type="ORF">CL943_00405</name>
</gene>
<feature type="domain" description="Oligosaccharyl transferase STT3 N-terminal" evidence="18">
    <location>
        <begin position="59"/>
        <end position="454"/>
    </location>
</feature>
<keyword evidence="9 17" id="KW-0812">Transmembrane</keyword>
<feature type="transmembrane region" description="Helical" evidence="17">
    <location>
        <begin position="158"/>
        <end position="177"/>
    </location>
</feature>
<evidence type="ECO:0000256" key="11">
    <source>
        <dbReference type="ARBA" id="ARBA00022842"/>
    </source>
</evidence>
<feature type="transmembrane region" description="Helical" evidence="17">
    <location>
        <begin position="263"/>
        <end position="284"/>
    </location>
</feature>
<dbReference type="GO" id="GO:0004576">
    <property type="term" value="F:oligosaccharyl transferase activity"/>
    <property type="evidence" value="ECO:0007669"/>
    <property type="project" value="InterPro"/>
</dbReference>
<evidence type="ECO:0000259" key="18">
    <source>
        <dbReference type="Pfam" id="PF02516"/>
    </source>
</evidence>
<comment type="cofactor">
    <cofactor evidence="1">
        <name>Mn(2+)</name>
        <dbReference type="ChEBI" id="CHEBI:29035"/>
    </cofactor>
</comment>
<evidence type="ECO:0000256" key="15">
    <source>
        <dbReference type="ARBA" id="ARBA00030679"/>
    </source>
</evidence>
<dbReference type="Gene3D" id="3.40.50.12610">
    <property type="match status" value="1"/>
</dbReference>
<evidence type="ECO:0000256" key="17">
    <source>
        <dbReference type="SAM" id="Phobius"/>
    </source>
</evidence>
<keyword evidence="10" id="KW-0479">Metal-binding</keyword>
<evidence type="ECO:0000256" key="13">
    <source>
        <dbReference type="ARBA" id="ARBA00023136"/>
    </source>
</evidence>
<dbReference type="UniPathway" id="UPA00378"/>
<dbReference type="AlphaFoldDB" id="A0A2D6M001"/>
<dbReference type="InterPro" id="IPR048307">
    <property type="entry name" value="STT3_N"/>
</dbReference>
<evidence type="ECO:0000256" key="3">
    <source>
        <dbReference type="ARBA" id="ARBA00004127"/>
    </source>
</evidence>
<evidence type="ECO:0000256" key="1">
    <source>
        <dbReference type="ARBA" id="ARBA00001936"/>
    </source>
</evidence>
<dbReference type="GO" id="GO:0046872">
    <property type="term" value="F:metal ion binding"/>
    <property type="evidence" value="ECO:0007669"/>
    <property type="project" value="UniProtKB-KW"/>
</dbReference>
<dbReference type="GO" id="GO:0012505">
    <property type="term" value="C:endomembrane system"/>
    <property type="evidence" value="ECO:0007669"/>
    <property type="project" value="UniProtKB-SubCell"/>
</dbReference>